<feature type="region of interest" description="Disordered" evidence="1">
    <location>
        <begin position="124"/>
        <end position="202"/>
    </location>
</feature>
<gene>
    <name evidence="2" type="ORF">WMY93_034265</name>
</gene>
<feature type="compositionally biased region" description="Pro residues" evidence="1">
    <location>
        <begin position="15"/>
        <end position="30"/>
    </location>
</feature>
<dbReference type="AlphaFoldDB" id="A0AAW0MF39"/>
<evidence type="ECO:0000313" key="2">
    <source>
        <dbReference type="EMBL" id="KAK7878828.1"/>
    </source>
</evidence>
<accession>A0AAW0MF39</accession>
<organism evidence="2 3">
    <name type="scientific">Mugilogobius chulae</name>
    <name type="common">yellowstripe goby</name>
    <dbReference type="NCBI Taxonomy" id="88201"/>
    <lineage>
        <taxon>Eukaryota</taxon>
        <taxon>Metazoa</taxon>
        <taxon>Chordata</taxon>
        <taxon>Craniata</taxon>
        <taxon>Vertebrata</taxon>
        <taxon>Euteleostomi</taxon>
        <taxon>Actinopterygii</taxon>
        <taxon>Neopterygii</taxon>
        <taxon>Teleostei</taxon>
        <taxon>Neoteleostei</taxon>
        <taxon>Acanthomorphata</taxon>
        <taxon>Gobiaria</taxon>
        <taxon>Gobiiformes</taxon>
        <taxon>Gobioidei</taxon>
        <taxon>Gobiidae</taxon>
        <taxon>Gobionellinae</taxon>
        <taxon>Mugilogobius</taxon>
    </lineage>
</organism>
<evidence type="ECO:0000313" key="3">
    <source>
        <dbReference type="Proteomes" id="UP001460270"/>
    </source>
</evidence>
<feature type="region of interest" description="Disordered" evidence="1">
    <location>
        <begin position="1"/>
        <end position="37"/>
    </location>
</feature>
<feature type="compositionally biased region" description="Polar residues" evidence="1">
    <location>
        <begin position="164"/>
        <end position="176"/>
    </location>
</feature>
<keyword evidence="3" id="KW-1185">Reference proteome</keyword>
<name>A0AAW0MF39_9GOBI</name>
<reference evidence="3" key="1">
    <citation type="submission" date="2024-04" db="EMBL/GenBank/DDBJ databases">
        <title>Salinicola lusitanus LLJ914,a marine bacterium isolated from the Okinawa Trough.</title>
        <authorList>
            <person name="Li J."/>
        </authorList>
    </citation>
    <scope>NUCLEOTIDE SEQUENCE [LARGE SCALE GENOMIC DNA]</scope>
</reference>
<dbReference type="Proteomes" id="UP001460270">
    <property type="component" value="Unassembled WGS sequence"/>
</dbReference>
<dbReference type="EMBL" id="JBBPFD010000460">
    <property type="protein sequence ID" value="KAK7878828.1"/>
    <property type="molecule type" value="Genomic_DNA"/>
</dbReference>
<protein>
    <submittedName>
        <fullName evidence="2">Uncharacterized protein</fullName>
    </submittedName>
</protein>
<proteinExistence type="predicted"/>
<evidence type="ECO:0000256" key="1">
    <source>
        <dbReference type="SAM" id="MobiDB-lite"/>
    </source>
</evidence>
<comment type="caution">
    <text evidence="2">The sequence shown here is derived from an EMBL/GenBank/DDBJ whole genome shotgun (WGS) entry which is preliminary data.</text>
</comment>
<sequence>MDTQLFMELEESPDSSPPHESPPPAPPPAPARKAPVQVQTKIQTFPVVTKTQPAVLSATATSAKATPLTQQQQQATPLQQQATPLILSQLPQGTFLVPTTRPQQLFLTTQVLTHRKQVLTIVNSEESPDPPLPHEFSAPSPAPAPARKAPVQVQTKIQTFPVVNKTNNGSSAPGNQRQGHAPHTAAAATPLTQQQATPRQQQATPLILRSCLRARPCPTTRPQQLFSPHRYRLTTNRYRLTTNRYRLNR</sequence>
<feature type="compositionally biased region" description="Low complexity" evidence="1">
    <location>
        <begin position="177"/>
        <end position="202"/>
    </location>
</feature>